<reference evidence="1 2" key="1">
    <citation type="submission" date="2018-12" db="EMBL/GenBank/DDBJ databases">
        <title>Draft Genome Sequence of Chryseobacterium arthrosphaerae strain ED882-96 Isolated from the Blood of a Patient with Liver Cirrhosis in Taiwan.</title>
        <authorList>
            <person name="Lin J.-N."/>
            <person name="Lai C.-H."/>
            <person name="Yang C.-H."/>
            <person name="Huang Y.-H."/>
        </authorList>
    </citation>
    <scope>NUCLEOTIDE SEQUENCE [LARGE SCALE GENOMIC DNA]</scope>
    <source>
        <strain evidence="1 2">ED882-96</strain>
    </source>
</reference>
<gene>
    <name evidence="1" type="ORF">EJ377_01400</name>
</gene>
<accession>A0A3S0Q739</accession>
<dbReference type="AlphaFoldDB" id="A0A3S0Q739"/>
<comment type="caution">
    <text evidence="1">The sequence shown here is derived from an EMBL/GenBank/DDBJ whole genome shotgun (WGS) entry which is preliminary data.</text>
</comment>
<dbReference type="EMBL" id="RYFC01000001">
    <property type="protein sequence ID" value="RTZ49344.1"/>
    <property type="molecule type" value="Genomic_DNA"/>
</dbReference>
<dbReference type="Proteomes" id="UP000276953">
    <property type="component" value="Unassembled WGS sequence"/>
</dbReference>
<organism evidence="1 2">
    <name type="scientific">Chryseobacterium arthrosphaerae</name>
    <dbReference type="NCBI Taxonomy" id="651561"/>
    <lineage>
        <taxon>Bacteria</taxon>
        <taxon>Pseudomonadati</taxon>
        <taxon>Bacteroidota</taxon>
        <taxon>Flavobacteriia</taxon>
        <taxon>Flavobacteriales</taxon>
        <taxon>Weeksellaceae</taxon>
        <taxon>Chryseobacterium group</taxon>
        <taxon>Chryseobacterium</taxon>
    </lineage>
</organism>
<sequence>MYQYDNRYMLTATVRSDGASVLAKGHQWHTYPAISVGWNVANESFLRNSKYINMLKLRAGFGQTSNQAVAPYTTFGSLSTTPYNLEDQCDR</sequence>
<evidence type="ECO:0000313" key="1">
    <source>
        <dbReference type="EMBL" id="RTZ49344.1"/>
    </source>
</evidence>
<proteinExistence type="predicted"/>
<name>A0A3S0Q739_9FLAO</name>
<protein>
    <submittedName>
        <fullName evidence="1">Uncharacterized protein</fullName>
    </submittedName>
</protein>
<dbReference type="SUPFAM" id="SSF56935">
    <property type="entry name" value="Porins"/>
    <property type="match status" value="1"/>
</dbReference>
<evidence type="ECO:0000313" key="2">
    <source>
        <dbReference type="Proteomes" id="UP000276953"/>
    </source>
</evidence>